<keyword evidence="3 8" id="KW-0520">NAD</keyword>
<evidence type="ECO:0000256" key="1">
    <source>
        <dbReference type="ARBA" id="ARBA00022448"/>
    </source>
</evidence>
<dbReference type="EMBL" id="AP018042">
    <property type="protein sequence ID" value="BAX79434.1"/>
    <property type="molecule type" value="Genomic_DNA"/>
</dbReference>
<sequence>MSEVKKIKKGLDIKLAGKAEKVLEKADRSETYAIKPTNFPGLTPKLKVKVDAEVKAGDSLFFDKYCPEINFSSPVSGKVIAVNRGERRKILEVVIQADAKIQYQEFKKADPNGLSREEIKEELLKSGLWSFVRQRPYDVIAKPKDTPKAIFISAFDTAPLAADIDFLLEGESEAFQAGLDALAKLTDGKVYLNTNPNFNQNKISSEAKNVEVRQFSGAHPAGNVGIQIHHISPMNKDEVAWVIRPQEVVFIGRLFTKGIYDVSRKIALCGSEVKNPCYFETIQGASVRTLLKGKLKDDEKIRVISGNVLTGEQISEDGFISFYDSQITVIPEGDKFEFLGWALPGLQKFSMSKTFFSWLTPNKEFRLDANLHGEHRAFVMTGEYDKVLPMDVLPQQLIKSIMIEDVDQMEQLGIYEVAPEDLALCEFVCTSKINVQDLVRKGIDLMIKEMS</sequence>
<dbReference type="InterPro" id="IPR056148">
    <property type="entry name" value="NQRA_2nd"/>
</dbReference>
<reference evidence="12 13" key="1">
    <citation type="journal article" date="2018" name="Mar. Genomics">
        <title>Complete genome sequence of Marinifilaceae bacterium strain SPP2, isolated from the Antarctic marine sediment.</title>
        <authorList>
            <person name="Watanabe M."/>
            <person name="Kojima H."/>
            <person name="Fukui M."/>
        </authorList>
    </citation>
    <scope>NUCLEOTIDE SEQUENCE [LARGE SCALE GENOMIC DNA]</scope>
    <source>
        <strain evidence="12 13">SPP2</strain>
    </source>
</reference>
<evidence type="ECO:0000256" key="3">
    <source>
        <dbReference type="ARBA" id="ARBA00023027"/>
    </source>
</evidence>
<accession>A0A1Y1CGI1</accession>
<keyword evidence="4 8" id="KW-0915">Sodium</keyword>
<evidence type="ECO:0000259" key="9">
    <source>
        <dbReference type="Pfam" id="PF05896"/>
    </source>
</evidence>
<dbReference type="AlphaFoldDB" id="A0A1Y1CGI1"/>
<evidence type="ECO:0000256" key="2">
    <source>
        <dbReference type="ARBA" id="ARBA00022967"/>
    </source>
</evidence>
<evidence type="ECO:0000256" key="7">
    <source>
        <dbReference type="ARBA" id="ARBA00023201"/>
    </source>
</evidence>
<keyword evidence="1 8" id="KW-0813">Transport</keyword>
<dbReference type="Pfam" id="PF05896">
    <property type="entry name" value="NQRA_N"/>
    <property type="match status" value="1"/>
</dbReference>
<evidence type="ECO:0000256" key="4">
    <source>
        <dbReference type="ARBA" id="ARBA00023053"/>
    </source>
</evidence>
<dbReference type="OrthoDB" id="9774536at2"/>
<comment type="catalytic activity">
    <reaction evidence="8">
        <text>a ubiquinone + n Na(+)(in) + NADH + H(+) = a ubiquinol + n Na(+)(out) + NAD(+)</text>
        <dbReference type="Rhea" id="RHEA:47748"/>
        <dbReference type="Rhea" id="RHEA-COMP:9565"/>
        <dbReference type="Rhea" id="RHEA-COMP:9566"/>
        <dbReference type="ChEBI" id="CHEBI:15378"/>
        <dbReference type="ChEBI" id="CHEBI:16389"/>
        <dbReference type="ChEBI" id="CHEBI:17976"/>
        <dbReference type="ChEBI" id="CHEBI:29101"/>
        <dbReference type="ChEBI" id="CHEBI:57540"/>
        <dbReference type="ChEBI" id="CHEBI:57945"/>
        <dbReference type="EC" id="7.2.1.1"/>
    </reaction>
</comment>
<protein>
    <recommendedName>
        <fullName evidence="8">Na(+)-translocating NADH-quinone reductase subunit A</fullName>
        <shortName evidence="8">Na(+)-NQR subunit A</shortName>
        <shortName evidence="8">Na(+)-translocating NQR subunit A</shortName>
        <ecNumber evidence="8">7.2.1.1</ecNumber>
    </recommendedName>
    <alternativeName>
        <fullName evidence="8">NQR complex subunit A</fullName>
    </alternativeName>
    <alternativeName>
        <fullName evidence="8">NQR-1 subunit A</fullName>
    </alternativeName>
</protein>
<dbReference type="InterPro" id="IPR008703">
    <property type="entry name" value="NqrA"/>
</dbReference>
<dbReference type="Proteomes" id="UP000218267">
    <property type="component" value="Chromosome"/>
</dbReference>
<dbReference type="EC" id="7.2.1.1" evidence="8"/>
<dbReference type="GO" id="GO:0006814">
    <property type="term" value="P:sodium ion transport"/>
    <property type="evidence" value="ECO:0007669"/>
    <property type="project" value="UniProtKB-UniRule"/>
</dbReference>
<keyword evidence="7 8" id="KW-0739">Sodium transport</keyword>
<evidence type="ECO:0000259" key="10">
    <source>
        <dbReference type="Pfam" id="PF11973"/>
    </source>
</evidence>
<dbReference type="InterPro" id="IPR056147">
    <property type="entry name" value="NQRA_N"/>
</dbReference>
<evidence type="ECO:0000313" key="12">
    <source>
        <dbReference type="EMBL" id="BAX79434.1"/>
    </source>
</evidence>
<feature type="domain" description="Na(+)-translocating NADH-quinone reductase subunit A C-terminal" evidence="10">
    <location>
        <begin position="266"/>
        <end position="315"/>
    </location>
</feature>
<feature type="domain" description="NqrA N-terminal barrel-sandwich hybrid" evidence="9">
    <location>
        <begin position="6"/>
        <end position="98"/>
    </location>
</feature>
<dbReference type="NCBIfam" id="TIGR01936">
    <property type="entry name" value="nqrA"/>
    <property type="match status" value="1"/>
</dbReference>
<evidence type="ECO:0000259" key="11">
    <source>
        <dbReference type="Pfam" id="PF24836"/>
    </source>
</evidence>
<dbReference type="RefSeq" id="WP_096428337.1">
    <property type="nucleotide sequence ID" value="NZ_AP018042.1"/>
</dbReference>
<reference evidence="13" key="2">
    <citation type="journal article" date="2020" name="Antonie Van Leeuwenhoek">
        <title>Labilibaculum antarcticum sp. nov., a novel facultative anaerobic, psychrotorelant bacterium isolated from marine sediment of Antarctica.</title>
        <authorList>
            <person name="Watanabe M."/>
            <person name="Kojima H."/>
            <person name="Fukui M."/>
        </authorList>
    </citation>
    <scope>NUCLEOTIDE SEQUENCE [LARGE SCALE GENOMIC DNA]</scope>
    <source>
        <strain evidence="13">SPP2</strain>
    </source>
</reference>
<dbReference type="PANTHER" id="PTHR37839:SF1">
    <property type="entry name" value="NA(+)-TRANSLOCATING NADH-QUINONE REDUCTASE SUBUNIT A"/>
    <property type="match status" value="1"/>
</dbReference>
<comment type="subunit">
    <text evidence="8">Composed of six subunits; NqrA, NqrB, NqrC, NqrD, NqrE and NqrF.</text>
</comment>
<organism evidence="12 13">
    <name type="scientific">Labilibaculum antarcticum</name>
    <dbReference type="NCBI Taxonomy" id="1717717"/>
    <lineage>
        <taxon>Bacteria</taxon>
        <taxon>Pseudomonadati</taxon>
        <taxon>Bacteroidota</taxon>
        <taxon>Bacteroidia</taxon>
        <taxon>Marinilabiliales</taxon>
        <taxon>Marinifilaceae</taxon>
        <taxon>Labilibaculum</taxon>
    </lineage>
</organism>
<proteinExistence type="inferred from homology"/>
<gene>
    <name evidence="8" type="primary">nqrA</name>
    <name evidence="12" type="ORF">ALGA_1048</name>
</gene>
<name>A0A1Y1CGI1_9BACT</name>
<dbReference type="InterPro" id="IPR022615">
    <property type="entry name" value="NqrA_C_domain"/>
</dbReference>
<comment type="function">
    <text evidence="8">NQR complex catalyzes the reduction of ubiquinone-1 to ubiquinol by two successive reactions, coupled with the transport of Na(+) ions from the cytoplasm to the periplasm. NqrA to NqrE are probably involved in the second step, the conversion of ubisemiquinone to ubiquinol.</text>
</comment>
<evidence type="ECO:0000313" key="13">
    <source>
        <dbReference type="Proteomes" id="UP000218267"/>
    </source>
</evidence>
<dbReference type="Pfam" id="PF24836">
    <property type="entry name" value="NQRA_2nd"/>
    <property type="match status" value="1"/>
</dbReference>
<keyword evidence="13" id="KW-1185">Reference proteome</keyword>
<keyword evidence="5 8" id="KW-0406">Ion transport</keyword>
<dbReference type="KEGG" id="mbas:ALGA_1048"/>
<dbReference type="PANTHER" id="PTHR37839">
    <property type="entry name" value="NA(+)-TRANSLOCATING NADH-QUINONE REDUCTASE SUBUNIT A"/>
    <property type="match status" value="1"/>
</dbReference>
<keyword evidence="2 8" id="KW-1278">Translocase</keyword>
<feature type="domain" description="NqrA second alpha/beta" evidence="11">
    <location>
        <begin position="114"/>
        <end position="258"/>
    </location>
</feature>
<evidence type="ECO:0000256" key="5">
    <source>
        <dbReference type="ARBA" id="ARBA00023065"/>
    </source>
</evidence>
<dbReference type="Pfam" id="PF11973">
    <property type="entry name" value="NQRA_SLBB"/>
    <property type="match status" value="1"/>
</dbReference>
<evidence type="ECO:0000256" key="8">
    <source>
        <dbReference type="HAMAP-Rule" id="MF_00425"/>
    </source>
</evidence>
<dbReference type="NCBIfam" id="NF003761">
    <property type="entry name" value="PRK05352.1-4"/>
    <property type="match status" value="1"/>
</dbReference>
<keyword evidence="6 8" id="KW-0830">Ubiquinone</keyword>
<dbReference type="HAMAP" id="MF_00425">
    <property type="entry name" value="NqrA"/>
    <property type="match status" value="1"/>
</dbReference>
<evidence type="ECO:0000256" key="6">
    <source>
        <dbReference type="ARBA" id="ARBA00023075"/>
    </source>
</evidence>
<comment type="similarity">
    <text evidence="8">Belongs to the NqrA family.</text>
</comment>
<dbReference type="GO" id="GO:0016655">
    <property type="term" value="F:oxidoreductase activity, acting on NAD(P)H, quinone or similar compound as acceptor"/>
    <property type="evidence" value="ECO:0007669"/>
    <property type="project" value="UniProtKB-UniRule"/>
</dbReference>